<evidence type="ECO:0000256" key="1">
    <source>
        <dbReference type="SAM" id="MobiDB-lite"/>
    </source>
</evidence>
<dbReference type="RefSeq" id="WP_382318525.1">
    <property type="nucleotide sequence ID" value="NZ_JBHUFD010000019.1"/>
</dbReference>
<dbReference type="PANTHER" id="PTHR38463">
    <property type="entry name" value="STRESS RESPONSE PROTEIN YSNF"/>
    <property type="match status" value="1"/>
</dbReference>
<dbReference type="Proteomes" id="UP001597197">
    <property type="component" value="Unassembled WGS sequence"/>
</dbReference>
<dbReference type="Pfam" id="PF09557">
    <property type="entry name" value="DUF2382"/>
    <property type="match status" value="1"/>
</dbReference>
<dbReference type="PANTHER" id="PTHR38463:SF1">
    <property type="entry name" value="STRESS RESPONSE PROTEIN YSNF"/>
    <property type="match status" value="1"/>
</dbReference>
<reference evidence="4" key="1">
    <citation type="journal article" date="2019" name="Int. J. Syst. Evol. Microbiol.">
        <title>The Global Catalogue of Microorganisms (GCM) 10K type strain sequencing project: providing services to taxonomists for standard genome sequencing and annotation.</title>
        <authorList>
            <consortium name="The Broad Institute Genomics Platform"/>
            <consortium name="The Broad Institute Genome Sequencing Center for Infectious Disease"/>
            <person name="Wu L."/>
            <person name="Ma J."/>
        </authorList>
    </citation>
    <scope>NUCLEOTIDE SEQUENCE [LARGE SCALE GENOMIC DNA]</scope>
    <source>
        <strain evidence="4">CGMCC 1.15795</strain>
    </source>
</reference>
<organism evidence="3 4">
    <name type="scientific">Hymenobacter bucti</name>
    <dbReference type="NCBI Taxonomy" id="1844114"/>
    <lineage>
        <taxon>Bacteria</taxon>
        <taxon>Pseudomonadati</taxon>
        <taxon>Bacteroidota</taxon>
        <taxon>Cytophagia</taxon>
        <taxon>Cytophagales</taxon>
        <taxon>Hymenobacteraceae</taxon>
        <taxon>Hymenobacter</taxon>
    </lineage>
</organism>
<dbReference type="InterPro" id="IPR052967">
    <property type="entry name" value="Stress_Response_Assoc"/>
</dbReference>
<protein>
    <submittedName>
        <fullName evidence="3">YsnF/AvaK domain-containing protein</fullName>
    </submittedName>
</protein>
<keyword evidence="4" id="KW-1185">Reference proteome</keyword>
<comment type="caution">
    <text evidence="3">The sequence shown here is derived from an EMBL/GenBank/DDBJ whole genome shotgun (WGS) entry which is preliminary data.</text>
</comment>
<gene>
    <name evidence="3" type="ORF">ACFSDX_24570</name>
</gene>
<proteinExistence type="predicted"/>
<feature type="domain" description="DUF2382" evidence="2">
    <location>
        <begin position="172"/>
        <end position="280"/>
    </location>
</feature>
<sequence>MDQTVVGMFDTAAQAQQAAQQLSAAGFGVEHVDVSNAKHHAGSSSDTDSSDYQNTSGTAVEGVADAAGRTAQKTEEGIGGFFSSLFGGDDDTNDTAQRYQHVAQSTGSIVTVHCQSAEHAHKAAQILDEAGAVDVDERAAATGYQGNAQANSYTNTNATANTAGTDGLTAEVIEESLQVGKRTEQTGGVRLRSRIVEKPVEASVRLREEHVVVSRTPVNRPATEADFTAFKEGQIEVTESAERAVVAKEAHVVEEVSLGKQVTEREEVVRDTVRNTEVEVEQIPTSTNSTVTNTTAPNSDQTTRSNS</sequence>
<evidence type="ECO:0000259" key="2">
    <source>
        <dbReference type="Pfam" id="PF09557"/>
    </source>
</evidence>
<feature type="compositionally biased region" description="Low complexity" evidence="1">
    <location>
        <begin position="285"/>
        <end position="299"/>
    </location>
</feature>
<feature type="region of interest" description="Disordered" evidence="1">
    <location>
        <begin position="279"/>
        <end position="307"/>
    </location>
</feature>
<dbReference type="EMBL" id="JBHUFD010000019">
    <property type="protein sequence ID" value="MFD1875629.1"/>
    <property type="molecule type" value="Genomic_DNA"/>
</dbReference>
<evidence type="ECO:0000313" key="4">
    <source>
        <dbReference type="Proteomes" id="UP001597197"/>
    </source>
</evidence>
<dbReference type="InterPro" id="IPR019060">
    <property type="entry name" value="DUF2382"/>
</dbReference>
<name>A0ABW4R1I2_9BACT</name>
<evidence type="ECO:0000313" key="3">
    <source>
        <dbReference type="EMBL" id="MFD1875629.1"/>
    </source>
</evidence>
<accession>A0ABW4R1I2</accession>